<dbReference type="Proteomes" id="UP000249633">
    <property type="component" value="Unassembled WGS sequence"/>
</dbReference>
<dbReference type="AlphaFoldDB" id="A0A2W5DL64"/>
<proteinExistence type="predicted"/>
<name>A0A2W5DL64_9BURK</name>
<organism evidence="1 2">
    <name type="scientific">Roseateles depolymerans</name>
    <dbReference type="NCBI Taxonomy" id="76731"/>
    <lineage>
        <taxon>Bacteria</taxon>
        <taxon>Pseudomonadati</taxon>
        <taxon>Pseudomonadota</taxon>
        <taxon>Betaproteobacteria</taxon>
        <taxon>Burkholderiales</taxon>
        <taxon>Sphaerotilaceae</taxon>
        <taxon>Roseateles</taxon>
    </lineage>
</organism>
<dbReference type="EMBL" id="QFOD01000014">
    <property type="protein sequence ID" value="PZP30464.1"/>
    <property type="molecule type" value="Genomic_DNA"/>
</dbReference>
<comment type="caution">
    <text evidence="1">The sequence shown here is derived from an EMBL/GenBank/DDBJ whole genome shotgun (WGS) entry which is preliminary data.</text>
</comment>
<reference evidence="1 2" key="1">
    <citation type="submission" date="2017-08" db="EMBL/GenBank/DDBJ databases">
        <title>Infants hospitalized years apart are colonized by the same room-sourced microbial strains.</title>
        <authorList>
            <person name="Brooks B."/>
            <person name="Olm M.R."/>
            <person name="Firek B.A."/>
            <person name="Baker R."/>
            <person name="Thomas B.C."/>
            <person name="Morowitz M.J."/>
            <person name="Banfield J.F."/>
        </authorList>
    </citation>
    <scope>NUCLEOTIDE SEQUENCE [LARGE SCALE GENOMIC DNA]</scope>
    <source>
        <strain evidence="1">S2_012_000_R2_81</strain>
    </source>
</reference>
<evidence type="ECO:0000313" key="2">
    <source>
        <dbReference type="Proteomes" id="UP000249633"/>
    </source>
</evidence>
<sequence>MNAAPLWMRIAPYRACDLCLHVEAASVPLCGCPATLQAGRPLPVDQVRAPGGSCGPDATHLVMESWQ</sequence>
<protein>
    <submittedName>
        <fullName evidence="1">Uncharacterized protein</fullName>
    </submittedName>
</protein>
<gene>
    <name evidence="1" type="ORF">DI603_15180</name>
</gene>
<accession>A0A2W5DL64</accession>
<evidence type="ECO:0000313" key="1">
    <source>
        <dbReference type="EMBL" id="PZP30464.1"/>
    </source>
</evidence>